<evidence type="ECO:0000313" key="11">
    <source>
        <dbReference type="Proteomes" id="UP000466864"/>
    </source>
</evidence>
<accession>A0A7X2P9C1</accession>
<comment type="similarity">
    <text evidence="2 8">Belongs to the nucleobase:cation symporter-2 (NCS2) (TC 2.A.40) family. Azg-like subfamily.</text>
</comment>
<keyword evidence="3 8" id="KW-0813">Transport</keyword>
<name>A0A7X2P9C1_9FIRM</name>
<proteinExistence type="inferred from homology"/>
<evidence type="ECO:0000256" key="9">
    <source>
        <dbReference type="SAM" id="Phobius"/>
    </source>
</evidence>
<sequence>MEKYFKLKEHGTNVRTEVIAGLTTFLTMAYILAVNPNILGTVMDKSGVFVATALASAIATFIMGLWANYPIALSAGLGLNAYFAYTVCLGELGGEADAFTICLTAVFVEGIIFIILSLFKVREQIINGIPMNLKNGISAGIGLFVAFIGMQGAGIIIKNDSTLVSLGDFAKPQVALALIGFVIILVLEHYHVKGSVLIGILATWFLGMLAQLGGWYVVDVENGVYSLFPDFSQGLQLGGIANTAFKFNFAWAGKHLIQFIAIMFSFLYVDLFDTVGTVVGVADKARLLDKEGKLPRVGRVLMSDAIGTVAGACLGTSTITSFVESSAGVAAGGRTGLTAVVTGFMFLVSLVLSPIFLAIPSFATAPALIYVGMLMVSSAKKIEFDGDIADTAAAYMALVMMPLAYSIATGIMFGIIVWVILKVFEKKTKDISPVMWVVFVLFCLRIVSLVTHFS</sequence>
<feature type="transmembrane region" description="Helical" evidence="9">
    <location>
        <begin position="98"/>
        <end position="119"/>
    </location>
</feature>
<dbReference type="EMBL" id="VUMV01000004">
    <property type="protein sequence ID" value="MST82176.1"/>
    <property type="molecule type" value="Genomic_DNA"/>
</dbReference>
<comment type="subcellular location">
    <subcellularLocation>
        <location evidence="1 8">Cell membrane</location>
        <topology evidence="1 8">Multi-pass membrane protein</topology>
    </subcellularLocation>
</comment>
<feature type="transmembrane region" description="Helical" evidence="9">
    <location>
        <begin position="392"/>
        <end position="421"/>
    </location>
</feature>
<dbReference type="GO" id="GO:0005345">
    <property type="term" value="F:purine nucleobase transmembrane transporter activity"/>
    <property type="evidence" value="ECO:0007669"/>
    <property type="project" value="TreeGrafter"/>
</dbReference>
<evidence type="ECO:0000256" key="1">
    <source>
        <dbReference type="ARBA" id="ARBA00004651"/>
    </source>
</evidence>
<dbReference type="PIRSF" id="PIRSF005353">
    <property type="entry name" value="PbuG"/>
    <property type="match status" value="1"/>
</dbReference>
<organism evidence="10 11">
    <name type="scientific">Bilifractor porci</name>
    <dbReference type="NCBI Taxonomy" id="2606636"/>
    <lineage>
        <taxon>Bacteria</taxon>
        <taxon>Bacillati</taxon>
        <taxon>Bacillota</taxon>
        <taxon>Clostridia</taxon>
        <taxon>Lachnospirales</taxon>
        <taxon>Lachnospiraceae</taxon>
        <taxon>Bilifractor</taxon>
    </lineage>
</organism>
<feature type="transmembrane region" description="Helical" evidence="9">
    <location>
        <begin position="343"/>
        <end position="371"/>
    </location>
</feature>
<reference evidence="10 11" key="1">
    <citation type="submission" date="2019-08" db="EMBL/GenBank/DDBJ databases">
        <title>In-depth cultivation of the pig gut microbiome towards novel bacterial diversity and tailored functional studies.</title>
        <authorList>
            <person name="Wylensek D."/>
            <person name="Hitch T.C.A."/>
            <person name="Clavel T."/>
        </authorList>
    </citation>
    <scope>NUCLEOTIDE SEQUENCE [LARGE SCALE GENOMIC DNA]</scope>
    <source>
        <strain evidence="10 11">Oil+RF-744-WCA-WT-13</strain>
    </source>
</reference>
<evidence type="ECO:0000313" key="10">
    <source>
        <dbReference type="EMBL" id="MST82176.1"/>
    </source>
</evidence>
<evidence type="ECO:0000256" key="6">
    <source>
        <dbReference type="ARBA" id="ARBA00022989"/>
    </source>
</evidence>
<dbReference type="Pfam" id="PF00860">
    <property type="entry name" value="Xan_ur_permease"/>
    <property type="match status" value="1"/>
</dbReference>
<feature type="transmembrane region" description="Helical" evidence="9">
    <location>
        <begin position="139"/>
        <end position="157"/>
    </location>
</feature>
<evidence type="ECO:0000256" key="5">
    <source>
        <dbReference type="ARBA" id="ARBA00022692"/>
    </source>
</evidence>
<dbReference type="InterPro" id="IPR026033">
    <property type="entry name" value="Azg-like_bact_archaea"/>
</dbReference>
<feature type="transmembrane region" description="Helical" evidence="9">
    <location>
        <begin position="300"/>
        <end position="323"/>
    </location>
</feature>
<dbReference type="GO" id="GO:0005886">
    <property type="term" value="C:plasma membrane"/>
    <property type="evidence" value="ECO:0007669"/>
    <property type="project" value="UniProtKB-SubCell"/>
</dbReference>
<dbReference type="InterPro" id="IPR006043">
    <property type="entry name" value="NCS2"/>
</dbReference>
<feature type="transmembrane region" description="Helical" evidence="9">
    <location>
        <begin position="46"/>
        <end position="66"/>
    </location>
</feature>
<evidence type="ECO:0000256" key="8">
    <source>
        <dbReference type="PIRNR" id="PIRNR005353"/>
    </source>
</evidence>
<gene>
    <name evidence="10" type="ORF">FYJ60_07595</name>
</gene>
<keyword evidence="4 8" id="KW-1003">Cell membrane</keyword>
<feature type="transmembrane region" description="Helical" evidence="9">
    <location>
        <begin position="433"/>
        <end position="453"/>
    </location>
</feature>
<protein>
    <submittedName>
        <fullName evidence="10">NCS2 family permease</fullName>
    </submittedName>
</protein>
<dbReference type="Proteomes" id="UP000466864">
    <property type="component" value="Unassembled WGS sequence"/>
</dbReference>
<dbReference type="PANTHER" id="PTHR43337:SF1">
    <property type="entry name" value="XANTHINE_URACIL PERMEASE C887.17-RELATED"/>
    <property type="match status" value="1"/>
</dbReference>
<evidence type="ECO:0000256" key="4">
    <source>
        <dbReference type="ARBA" id="ARBA00022475"/>
    </source>
</evidence>
<evidence type="ECO:0000256" key="7">
    <source>
        <dbReference type="ARBA" id="ARBA00023136"/>
    </source>
</evidence>
<comment type="caution">
    <text evidence="10">The sequence shown here is derived from an EMBL/GenBank/DDBJ whole genome shotgun (WGS) entry which is preliminary data.</text>
</comment>
<feature type="transmembrane region" description="Helical" evidence="9">
    <location>
        <begin position="256"/>
        <end position="279"/>
    </location>
</feature>
<keyword evidence="11" id="KW-1185">Reference proteome</keyword>
<keyword evidence="7 8" id="KW-0472">Membrane</keyword>
<feature type="transmembrane region" description="Helical" evidence="9">
    <location>
        <begin position="12"/>
        <end position="34"/>
    </location>
</feature>
<dbReference type="RefSeq" id="WP_154458076.1">
    <property type="nucleotide sequence ID" value="NZ_VUMV01000004.1"/>
</dbReference>
<feature type="transmembrane region" description="Helical" evidence="9">
    <location>
        <begin position="169"/>
        <end position="187"/>
    </location>
</feature>
<keyword evidence="6 8" id="KW-1133">Transmembrane helix</keyword>
<feature type="transmembrane region" description="Helical" evidence="9">
    <location>
        <begin position="194"/>
        <end position="218"/>
    </location>
</feature>
<dbReference type="AlphaFoldDB" id="A0A7X2P9C1"/>
<evidence type="ECO:0000256" key="2">
    <source>
        <dbReference type="ARBA" id="ARBA00005697"/>
    </source>
</evidence>
<dbReference type="InterPro" id="IPR045018">
    <property type="entry name" value="Azg-like"/>
</dbReference>
<evidence type="ECO:0000256" key="3">
    <source>
        <dbReference type="ARBA" id="ARBA00022448"/>
    </source>
</evidence>
<dbReference type="PANTHER" id="PTHR43337">
    <property type="entry name" value="XANTHINE/URACIL PERMEASE C887.17-RELATED"/>
    <property type="match status" value="1"/>
</dbReference>
<feature type="transmembrane region" description="Helical" evidence="9">
    <location>
        <begin position="73"/>
        <end position="92"/>
    </location>
</feature>
<keyword evidence="5 8" id="KW-0812">Transmembrane</keyword>